<dbReference type="AlphaFoldDB" id="A0A4C1YXE7"/>
<protein>
    <submittedName>
        <fullName evidence="1">Uncharacterized protein</fullName>
    </submittedName>
</protein>
<sequence>MAQQRQHIPGFASRPNDSLKFIFSARNAWPDAPHGEADDDRAHPPPARCCTNALLEAWKLVSASKCLHVFSSPNLQDFDIFRATTGPGDILGDCENELHLVLEAAMIN</sequence>
<dbReference type="Proteomes" id="UP000299102">
    <property type="component" value="Unassembled WGS sequence"/>
</dbReference>
<evidence type="ECO:0000313" key="1">
    <source>
        <dbReference type="EMBL" id="GBP79077.1"/>
    </source>
</evidence>
<reference evidence="1 2" key="1">
    <citation type="journal article" date="2019" name="Commun. Biol.">
        <title>The bagworm genome reveals a unique fibroin gene that provides high tensile strength.</title>
        <authorList>
            <person name="Kono N."/>
            <person name="Nakamura H."/>
            <person name="Ohtoshi R."/>
            <person name="Tomita M."/>
            <person name="Numata K."/>
            <person name="Arakawa K."/>
        </authorList>
    </citation>
    <scope>NUCLEOTIDE SEQUENCE [LARGE SCALE GENOMIC DNA]</scope>
</reference>
<evidence type="ECO:0000313" key="2">
    <source>
        <dbReference type="Proteomes" id="UP000299102"/>
    </source>
</evidence>
<gene>
    <name evidence="1" type="ORF">EVAR_58746_1</name>
</gene>
<accession>A0A4C1YXE7</accession>
<dbReference type="EMBL" id="BGZK01001399">
    <property type="protein sequence ID" value="GBP79077.1"/>
    <property type="molecule type" value="Genomic_DNA"/>
</dbReference>
<keyword evidence="2" id="KW-1185">Reference proteome</keyword>
<name>A0A4C1YXE7_EUMVA</name>
<proteinExistence type="predicted"/>
<comment type="caution">
    <text evidence="1">The sequence shown here is derived from an EMBL/GenBank/DDBJ whole genome shotgun (WGS) entry which is preliminary data.</text>
</comment>
<organism evidence="1 2">
    <name type="scientific">Eumeta variegata</name>
    <name type="common">Bagworm moth</name>
    <name type="synonym">Eumeta japonica</name>
    <dbReference type="NCBI Taxonomy" id="151549"/>
    <lineage>
        <taxon>Eukaryota</taxon>
        <taxon>Metazoa</taxon>
        <taxon>Ecdysozoa</taxon>
        <taxon>Arthropoda</taxon>
        <taxon>Hexapoda</taxon>
        <taxon>Insecta</taxon>
        <taxon>Pterygota</taxon>
        <taxon>Neoptera</taxon>
        <taxon>Endopterygota</taxon>
        <taxon>Lepidoptera</taxon>
        <taxon>Glossata</taxon>
        <taxon>Ditrysia</taxon>
        <taxon>Tineoidea</taxon>
        <taxon>Psychidae</taxon>
        <taxon>Oiketicinae</taxon>
        <taxon>Eumeta</taxon>
    </lineage>
</organism>